<proteinExistence type="predicted"/>
<dbReference type="Pfam" id="PF02405">
    <property type="entry name" value="MlaE"/>
    <property type="match status" value="1"/>
</dbReference>
<comment type="caution">
    <text evidence="3">The sequence shown here is derived from an EMBL/GenBank/DDBJ whole genome shotgun (WGS) entry which is preliminary data.</text>
</comment>
<gene>
    <name evidence="3" type="ORF">IV203_011622</name>
</gene>
<dbReference type="GO" id="GO:0016887">
    <property type="term" value="F:ATP hydrolysis activity"/>
    <property type="evidence" value="ECO:0007669"/>
    <property type="project" value="InterPro"/>
</dbReference>
<dbReference type="Pfam" id="PF00005">
    <property type="entry name" value="ABC_tran"/>
    <property type="match status" value="1"/>
</dbReference>
<evidence type="ECO:0000313" key="3">
    <source>
        <dbReference type="EMBL" id="KAG7349025.1"/>
    </source>
</evidence>
<accession>A0A9K3KSF7</accession>
<dbReference type="EMBL" id="JAGRRH010000019">
    <property type="protein sequence ID" value="KAG7349025.1"/>
    <property type="molecule type" value="Genomic_DNA"/>
</dbReference>
<dbReference type="PROSITE" id="PS50893">
    <property type="entry name" value="ABC_TRANSPORTER_2"/>
    <property type="match status" value="1"/>
</dbReference>
<dbReference type="GO" id="GO:0043190">
    <property type="term" value="C:ATP-binding cassette (ABC) transporter complex"/>
    <property type="evidence" value="ECO:0007669"/>
    <property type="project" value="InterPro"/>
</dbReference>
<reference evidence="3" key="1">
    <citation type="journal article" date="2021" name="Sci. Rep.">
        <title>Diploid genomic architecture of Nitzschia inconspicua, an elite biomass production diatom.</title>
        <authorList>
            <person name="Oliver A."/>
            <person name="Podell S."/>
            <person name="Pinowska A."/>
            <person name="Traller J.C."/>
            <person name="Smith S.R."/>
            <person name="McClure R."/>
            <person name="Beliaev A."/>
            <person name="Bohutskyi P."/>
            <person name="Hill E.A."/>
            <person name="Rabines A."/>
            <person name="Zheng H."/>
            <person name="Allen L.Z."/>
            <person name="Kuo A."/>
            <person name="Grigoriev I.V."/>
            <person name="Allen A.E."/>
            <person name="Hazlebeck D."/>
            <person name="Allen E.E."/>
        </authorList>
    </citation>
    <scope>NUCLEOTIDE SEQUENCE</scope>
    <source>
        <strain evidence="3">Hildebrandi</strain>
    </source>
</reference>
<feature type="transmembrane region" description="Helical" evidence="1">
    <location>
        <begin position="460"/>
        <end position="482"/>
    </location>
</feature>
<evidence type="ECO:0000313" key="4">
    <source>
        <dbReference type="Proteomes" id="UP000693970"/>
    </source>
</evidence>
<keyword evidence="4" id="KW-1185">Reference proteome</keyword>
<dbReference type="PANTHER" id="PTHR24220">
    <property type="entry name" value="IMPORT ATP-BINDING PROTEIN"/>
    <property type="match status" value="1"/>
</dbReference>
<keyword evidence="1" id="KW-0472">Membrane</keyword>
<dbReference type="Proteomes" id="UP000693970">
    <property type="component" value="Unassembled WGS sequence"/>
</dbReference>
<dbReference type="InterPro" id="IPR015854">
    <property type="entry name" value="ABC_transpr_LolD-like"/>
</dbReference>
<dbReference type="PANTHER" id="PTHR24220:SF86">
    <property type="entry name" value="ABC TRANSPORTER ABCH.1"/>
    <property type="match status" value="1"/>
</dbReference>
<dbReference type="GO" id="GO:0022857">
    <property type="term" value="F:transmembrane transporter activity"/>
    <property type="evidence" value="ECO:0007669"/>
    <property type="project" value="TreeGrafter"/>
</dbReference>
<feature type="domain" description="ABC transporter" evidence="2">
    <location>
        <begin position="56"/>
        <end position="301"/>
    </location>
</feature>
<dbReference type="InterPro" id="IPR030802">
    <property type="entry name" value="Permease_MalE"/>
</dbReference>
<dbReference type="AlphaFoldDB" id="A0A9K3KSF7"/>
<dbReference type="InterPro" id="IPR003593">
    <property type="entry name" value="AAA+_ATPase"/>
</dbReference>
<evidence type="ECO:0000259" key="2">
    <source>
        <dbReference type="PROSITE" id="PS50893"/>
    </source>
</evidence>
<reference evidence="3" key="2">
    <citation type="submission" date="2021-04" db="EMBL/GenBank/DDBJ databases">
        <authorList>
            <person name="Podell S."/>
        </authorList>
    </citation>
    <scope>NUCLEOTIDE SEQUENCE</scope>
    <source>
        <strain evidence="3">Hildebrandi</strain>
    </source>
</reference>
<dbReference type="SMART" id="SM00382">
    <property type="entry name" value="AAA"/>
    <property type="match status" value="1"/>
</dbReference>
<keyword evidence="1" id="KW-1133">Transmembrane helix</keyword>
<protein>
    <submittedName>
        <fullName evidence="3">ABC transporter-like protein</fullName>
    </submittedName>
</protein>
<feature type="transmembrane region" description="Helical" evidence="1">
    <location>
        <begin position="616"/>
        <end position="638"/>
    </location>
</feature>
<dbReference type="OrthoDB" id="6500128at2759"/>
<evidence type="ECO:0000256" key="1">
    <source>
        <dbReference type="SAM" id="Phobius"/>
    </source>
</evidence>
<sequence>MEPKERVRKSASIFPIPFTAAAAATTTTTTTKHGKMAKAPVDDGYDDVKTAATTAVPLVRLTASPLGPKCPFGKPIEFTLRPGGCVCLKGPSGRGKTTLASVLYENDTTKAKFLSQTLDMEVAVRWNDDIPLRERCGVLFQQTTLLDELTVAGNLTVALQQQSNPPTDVEVVVRQLLEAVGLDYDRDASKRPTQLSGGMGRRVCLALQLAQHKRVVVLDEPFTGLDYDAAVSVAKELVRIRREQHTALVLISHEPHLTKLVLDPDTTSHNQVVELIAPLRSASSLSSLDAKIPNHQSMCFGTRFQDRFLERLMDYILYSLPLIALAFVACGLAISMLTADLLQRLEISGKVLGLVEKEVKPLIKMLTGEDASVLQMMAIRMKVTGMLNQTVPPAKASLYAIGLTKLFVLEVGPLLTALLLCGRIGGSYAGKVGTMQATNQNKLLRTLGINPHWWTLWPSLLAALLASPLLTMVGTFLALYLAGWVGPVYGIGERVTFWTELNDALFPVLRLRSFEPFWNLPCSNEANSNSSNFWTCAASGTKSMLLALRRLVSDDPTHMDLTVTYKIDGTWKDSIIEIATYPPVYHLLKAKVFIIIIVGVAECVARSRPNLTPRGVPSVITMSVVVSGLLVILADWGFSQLWLLRK</sequence>
<dbReference type="GO" id="GO:0005524">
    <property type="term" value="F:ATP binding"/>
    <property type="evidence" value="ECO:0007669"/>
    <property type="project" value="InterPro"/>
</dbReference>
<keyword evidence="1" id="KW-0812">Transmembrane</keyword>
<dbReference type="InterPro" id="IPR003439">
    <property type="entry name" value="ABC_transporter-like_ATP-bd"/>
</dbReference>
<feature type="transmembrane region" description="Helical" evidence="1">
    <location>
        <begin position="315"/>
        <end position="337"/>
    </location>
</feature>
<feature type="transmembrane region" description="Helical" evidence="1">
    <location>
        <begin position="396"/>
        <end position="421"/>
    </location>
</feature>
<organism evidence="3 4">
    <name type="scientific">Nitzschia inconspicua</name>
    <dbReference type="NCBI Taxonomy" id="303405"/>
    <lineage>
        <taxon>Eukaryota</taxon>
        <taxon>Sar</taxon>
        <taxon>Stramenopiles</taxon>
        <taxon>Ochrophyta</taxon>
        <taxon>Bacillariophyta</taxon>
        <taxon>Bacillariophyceae</taxon>
        <taxon>Bacillariophycidae</taxon>
        <taxon>Bacillariales</taxon>
        <taxon>Bacillariaceae</taxon>
        <taxon>Nitzschia</taxon>
    </lineage>
</organism>
<name>A0A9K3KSF7_9STRA</name>